<feature type="binding site" evidence="2">
    <location>
        <position position="101"/>
    </location>
    <ligand>
        <name>Mn(2+)</name>
        <dbReference type="ChEBI" id="CHEBI:29035"/>
        <label>2</label>
    </ligand>
</feature>
<dbReference type="InterPro" id="IPR017439">
    <property type="entry name" value="Amidohydrolase"/>
</dbReference>
<feature type="binding site" evidence="2">
    <location>
        <position position="361"/>
    </location>
    <ligand>
        <name>Mn(2+)</name>
        <dbReference type="ChEBI" id="CHEBI:29035"/>
        <label>2</label>
    </ligand>
</feature>
<dbReference type="GO" id="GO:0016787">
    <property type="term" value="F:hydrolase activity"/>
    <property type="evidence" value="ECO:0007669"/>
    <property type="project" value="UniProtKB-KW"/>
</dbReference>
<dbReference type="Pfam" id="PF01546">
    <property type="entry name" value="Peptidase_M20"/>
    <property type="match status" value="1"/>
</dbReference>
<sequence length="387" mass="41329">MNLVQDIADAHPELIGWRRTLHAMPETGFEEFRTADFVDAKLKEFGIETKRGMATTGVVGTLSAGSSGKTIALRSELDAINLQEANDFAHRSTVDGKMHGCGHDGHMTMLLAAARHLARTRDFDGTVHFIFQPAEEVGNGGLRMIEDGLFEAIRPEAVYGMHNFPGIPVGQFATRPGDFMASLDAFDITIEGVGGHGAYPSKARTPILPACAIVSALNEHVASQIPSEETMSLSVAQLNAGSAINVIPASANIKGTVRSLGEAAQLEMEAAVERIAKGICGAYGVDCTVSYQRTYPRLVNAARETASAIDAAAAVVGADNVDSNGKPMMASEDFAWMLREKPGNYIAIGNGIGDKGGTFVHHPKYDFNDDILPIGASYWVSLVRRLL</sequence>
<dbReference type="RefSeq" id="WP_340330473.1">
    <property type="nucleotide sequence ID" value="NZ_JAZHOF010000006.1"/>
</dbReference>
<feature type="binding site" evidence="2">
    <location>
        <position position="103"/>
    </location>
    <ligand>
        <name>Mn(2+)</name>
        <dbReference type="ChEBI" id="CHEBI:29035"/>
        <label>2</label>
    </ligand>
</feature>
<dbReference type="InterPro" id="IPR036264">
    <property type="entry name" value="Bact_exopeptidase_dim_dom"/>
</dbReference>
<dbReference type="PANTHER" id="PTHR11014:SF63">
    <property type="entry name" value="METALLOPEPTIDASE, PUTATIVE (AFU_ORTHOLOGUE AFUA_6G09600)-RELATED"/>
    <property type="match status" value="1"/>
</dbReference>
<gene>
    <name evidence="4" type="ORF">V3328_14865</name>
</gene>
<keyword evidence="2" id="KW-0464">Manganese</keyword>
<dbReference type="Pfam" id="PF07687">
    <property type="entry name" value="M20_dimer"/>
    <property type="match status" value="1"/>
</dbReference>
<dbReference type="InterPro" id="IPR011650">
    <property type="entry name" value="Peptidase_M20_dimer"/>
</dbReference>
<evidence type="ECO:0000313" key="4">
    <source>
        <dbReference type="EMBL" id="MEJ8572771.1"/>
    </source>
</evidence>
<organism evidence="4 5">
    <name type="scientific">Microbaculum marinum</name>
    <dbReference type="NCBI Taxonomy" id="1764581"/>
    <lineage>
        <taxon>Bacteria</taxon>
        <taxon>Pseudomonadati</taxon>
        <taxon>Pseudomonadota</taxon>
        <taxon>Alphaproteobacteria</taxon>
        <taxon>Hyphomicrobiales</taxon>
        <taxon>Tepidamorphaceae</taxon>
        <taxon>Microbaculum</taxon>
    </lineage>
</organism>
<dbReference type="SUPFAM" id="SSF55031">
    <property type="entry name" value="Bacterial exopeptidase dimerisation domain"/>
    <property type="match status" value="1"/>
</dbReference>
<name>A0AAW9RYT7_9HYPH</name>
<keyword evidence="1" id="KW-0378">Hydrolase</keyword>
<evidence type="ECO:0000256" key="2">
    <source>
        <dbReference type="PIRSR" id="PIRSR005962-1"/>
    </source>
</evidence>
<dbReference type="CDD" id="cd05666">
    <property type="entry name" value="M20_Acy1-like"/>
    <property type="match status" value="1"/>
</dbReference>
<dbReference type="GO" id="GO:0046872">
    <property type="term" value="F:metal ion binding"/>
    <property type="evidence" value="ECO:0007669"/>
    <property type="project" value="UniProtKB-KW"/>
</dbReference>
<dbReference type="PANTHER" id="PTHR11014">
    <property type="entry name" value="PEPTIDASE M20 FAMILY MEMBER"/>
    <property type="match status" value="1"/>
</dbReference>
<keyword evidence="5" id="KW-1185">Reference proteome</keyword>
<comment type="caution">
    <text evidence="4">The sequence shown here is derived from an EMBL/GenBank/DDBJ whole genome shotgun (WGS) entry which is preliminary data.</text>
</comment>
<feature type="domain" description="Peptidase M20 dimerisation" evidence="3">
    <location>
        <begin position="185"/>
        <end position="277"/>
    </location>
</feature>
<feature type="binding site" evidence="2">
    <location>
        <position position="136"/>
    </location>
    <ligand>
        <name>Mn(2+)</name>
        <dbReference type="ChEBI" id="CHEBI:29035"/>
        <label>2</label>
    </ligand>
</feature>
<dbReference type="AlphaFoldDB" id="A0AAW9RYT7"/>
<evidence type="ECO:0000313" key="5">
    <source>
        <dbReference type="Proteomes" id="UP001378188"/>
    </source>
</evidence>
<feature type="binding site" evidence="2">
    <location>
        <position position="162"/>
    </location>
    <ligand>
        <name>Mn(2+)</name>
        <dbReference type="ChEBI" id="CHEBI:29035"/>
        <label>2</label>
    </ligand>
</feature>
<dbReference type="SUPFAM" id="SSF53187">
    <property type="entry name" value="Zn-dependent exopeptidases"/>
    <property type="match status" value="1"/>
</dbReference>
<dbReference type="EMBL" id="JAZHOF010000006">
    <property type="protein sequence ID" value="MEJ8572771.1"/>
    <property type="molecule type" value="Genomic_DNA"/>
</dbReference>
<dbReference type="PIRSF" id="PIRSF005962">
    <property type="entry name" value="Pept_M20D_amidohydro"/>
    <property type="match status" value="1"/>
</dbReference>
<dbReference type="Gene3D" id="3.30.70.360">
    <property type="match status" value="1"/>
</dbReference>
<evidence type="ECO:0000259" key="3">
    <source>
        <dbReference type="Pfam" id="PF07687"/>
    </source>
</evidence>
<dbReference type="InterPro" id="IPR002933">
    <property type="entry name" value="Peptidase_M20"/>
</dbReference>
<proteinExistence type="predicted"/>
<dbReference type="NCBIfam" id="TIGR01891">
    <property type="entry name" value="amidohydrolases"/>
    <property type="match status" value="1"/>
</dbReference>
<keyword evidence="2" id="KW-0479">Metal-binding</keyword>
<comment type="cofactor">
    <cofactor evidence="2">
        <name>Mn(2+)</name>
        <dbReference type="ChEBI" id="CHEBI:29035"/>
    </cofactor>
    <text evidence="2">The Mn(2+) ion enhances activity.</text>
</comment>
<evidence type="ECO:0000256" key="1">
    <source>
        <dbReference type="ARBA" id="ARBA00022801"/>
    </source>
</evidence>
<protein>
    <submittedName>
        <fullName evidence="4">M20 aminoacylase family protein</fullName>
    </submittedName>
</protein>
<reference evidence="4 5" key="1">
    <citation type="submission" date="2024-02" db="EMBL/GenBank/DDBJ databases">
        <title>Genome analysis and characterization of Microbaculum marinisediminis sp. nov., isolated from marine sediment.</title>
        <authorList>
            <person name="Du Z.-J."/>
            <person name="Ye Y.-Q."/>
            <person name="Zhang Z.-R."/>
            <person name="Yuan S.-M."/>
            <person name="Zhang X.-Y."/>
        </authorList>
    </citation>
    <scope>NUCLEOTIDE SEQUENCE [LARGE SCALE GENOMIC DNA]</scope>
    <source>
        <strain evidence="4 5">SDUM1044001</strain>
    </source>
</reference>
<dbReference type="Gene3D" id="3.40.630.10">
    <property type="entry name" value="Zn peptidases"/>
    <property type="match status" value="1"/>
</dbReference>
<dbReference type="Proteomes" id="UP001378188">
    <property type="component" value="Unassembled WGS sequence"/>
</dbReference>
<accession>A0AAW9RYT7</accession>